<dbReference type="PANTHER" id="PTHR30001">
    <property type="entry name" value="RIBONUCLEASE"/>
    <property type="match status" value="1"/>
</dbReference>
<dbReference type="GO" id="GO:0003723">
    <property type="term" value="F:RNA binding"/>
    <property type="evidence" value="ECO:0007669"/>
    <property type="project" value="UniProtKB-KW"/>
</dbReference>
<dbReference type="GO" id="GO:0046872">
    <property type="term" value="F:metal ion binding"/>
    <property type="evidence" value="ECO:0007669"/>
    <property type="project" value="UniProtKB-KW"/>
</dbReference>
<accession>A0A484H694</accession>
<dbReference type="GO" id="GO:0004540">
    <property type="term" value="F:RNA nuclease activity"/>
    <property type="evidence" value="ECO:0007669"/>
    <property type="project" value="InterPro"/>
</dbReference>
<dbReference type="SUPFAM" id="SSF50249">
    <property type="entry name" value="Nucleic acid-binding proteins"/>
    <property type="match status" value="1"/>
</dbReference>
<evidence type="ECO:0000259" key="8">
    <source>
        <dbReference type="Pfam" id="PF10150"/>
    </source>
</evidence>
<evidence type="ECO:0000256" key="2">
    <source>
        <dbReference type="ARBA" id="ARBA00022722"/>
    </source>
</evidence>
<dbReference type="InterPro" id="IPR012340">
    <property type="entry name" value="NA-bd_OB-fold"/>
</dbReference>
<evidence type="ECO:0000256" key="3">
    <source>
        <dbReference type="ARBA" id="ARBA00022723"/>
    </source>
</evidence>
<keyword evidence="3" id="KW-0479">Metal-binding</keyword>
<name>A0A484H694_9ZZZZ</name>
<dbReference type="Gene3D" id="2.40.50.140">
    <property type="entry name" value="Nucleic acid-binding proteins"/>
    <property type="match status" value="1"/>
</dbReference>
<dbReference type="GO" id="GO:0016787">
    <property type="term" value="F:hydrolase activity"/>
    <property type="evidence" value="ECO:0007669"/>
    <property type="project" value="UniProtKB-KW"/>
</dbReference>
<dbReference type="Pfam" id="PF10150">
    <property type="entry name" value="RNase_E_G"/>
    <property type="match status" value="1"/>
</dbReference>
<dbReference type="EC" id="3.1.4.-" evidence="9"/>
<comment type="cofactor">
    <cofactor evidence="1">
        <name>Mg(2+)</name>
        <dbReference type="ChEBI" id="CHEBI:18420"/>
    </cofactor>
</comment>
<evidence type="ECO:0000313" key="9">
    <source>
        <dbReference type="EMBL" id="VBB68865.1"/>
    </source>
</evidence>
<proteinExistence type="predicted"/>
<dbReference type="InterPro" id="IPR019307">
    <property type="entry name" value="RNA-bd_AU-1/RNase_E/G"/>
</dbReference>
<dbReference type="CDD" id="cd04453">
    <property type="entry name" value="S1_RNase_E"/>
    <property type="match status" value="1"/>
</dbReference>
<dbReference type="GO" id="GO:0005737">
    <property type="term" value="C:cytoplasm"/>
    <property type="evidence" value="ECO:0007669"/>
    <property type="project" value="TreeGrafter"/>
</dbReference>
<evidence type="ECO:0000256" key="6">
    <source>
        <dbReference type="ARBA" id="ARBA00022842"/>
    </source>
</evidence>
<evidence type="ECO:0000256" key="4">
    <source>
        <dbReference type="ARBA" id="ARBA00022759"/>
    </source>
</evidence>
<dbReference type="PANTHER" id="PTHR30001:SF1">
    <property type="entry name" value="RIBONUCLEASE E_G-LIKE PROTEIN, CHLOROPLASTIC"/>
    <property type="match status" value="1"/>
</dbReference>
<keyword evidence="7" id="KW-0694">RNA-binding</keyword>
<keyword evidence="4" id="KW-0255">Endonuclease</keyword>
<reference evidence="9" key="1">
    <citation type="submission" date="2018-10" db="EMBL/GenBank/DDBJ databases">
        <authorList>
            <person name="Gruber-Vodicka H."/>
            <person name="Jaeckle O."/>
        </authorList>
    </citation>
    <scope>NUCLEOTIDE SEQUENCE</scope>
</reference>
<sequence>MRYNNRTTDLIIVRDGSRPYGSVHLGRVIKVLPGAQAVLVDIGGPQLGFLPRETAHDWSLSEGMTLLVQVTREERAGKGAKLSRHVTLAGLLTVLSPRRPGVVVSRYLYDDHSECQRLAEVVQPVLVGNEGVIIRSCAAGAAPHCLKNEIQSLRQRWQTLMAAAATLLPPARLDSGADPLAELLARAIVDTARTRTCPILMICDNVGLLTCAHTLGKLLEPAVLVHLHTGLSPGTLFQEYELEADIEAALEREVPLACGGRLHIESTAALTAIDVDTAAAGLDAAEAVNQAAVAVIAQHMRLRNLSGALVVDFITRRPASKRLRRVVSTLRAAVACDPLKVQVSGPSVLGLVEMIRERRRVSLADLLLEPHDSSHRGVTLNPVTIGLSALRLVLQETTAQRHTGLGLEVAPIVAECLTGSLIMAVMEAEAHLGHRLVIRASPARRLDEVVVMTTL</sequence>
<dbReference type="AlphaFoldDB" id="A0A484H694"/>
<evidence type="ECO:0000256" key="5">
    <source>
        <dbReference type="ARBA" id="ARBA00022801"/>
    </source>
</evidence>
<evidence type="ECO:0000256" key="7">
    <source>
        <dbReference type="ARBA" id="ARBA00022884"/>
    </source>
</evidence>
<dbReference type="GO" id="GO:0006364">
    <property type="term" value="P:rRNA processing"/>
    <property type="evidence" value="ECO:0007669"/>
    <property type="project" value="TreeGrafter"/>
</dbReference>
<dbReference type="GO" id="GO:0004519">
    <property type="term" value="F:endonuclease activity"/>
    <property type="evidence" value="ECO:0007669"/>
    <property type="project" value="UniProtKB-KW"/>
</dbReference>
<gene>
    <name evidence="9" type="ORF">RIEGSTA812A_PEG_338</name>
</gene>
<protein>
    <submittedName>
        <fullName evidence="9">Cytoplasmic axial filament protein CafA and Ribonuclease G</fullName>
        <ecNumber evidence="9">3.1.4.-</ecNumber>
    </submittedName>
</protein>
<evidence type="ECO:0000256" key="1">
    <source>
        <dbReference type="ARBA" id="ARBA00001946"/>
    </source>
</evidence>
<keyword evidence="2" id="KW-0540">Nuclease</keyword>
<feature type="domain" description="RNA-binding protein AU-1/Ribonuclease E/G" evidence="8">
    <location>
        <begin position="87"/>
        <end position="358"/>
    </location>
</feature>
<keyword evidence="5 9" id="KW-0378">Hydrolase</keyword>
<dbReference type="EMBL" id="LR026963">
    <property type="protein sequence ID" value="VBB68865.1"/>
    <property type="molecule type" value="Genomic_DNA"/>
</dbReference>
<keyword evidence="6" id="KW-0460">Magnesium</keyword>
<dbReference type="InterPro" id="IPR004659">
    <property type="entry name" value="RNase_E/G"/>
</dbReference>
<organism evidence="9">
    <name type="scientific">invertebrate metagenome</name>
    <dbReference type="NCBI Taxonomy" id="1711999"/>
    <lineage>
        <taxon>unclassified sequences</taxon>
        <taxon>metagenomes</taxon>
        <taxon>organismal metagenomes</taxon>
    </lineage>
</organism>